<dbReference type="InterPro" id="IPR006584">
    <property type="entry name" value="Cellulose-bd_IV"/>
</dbReference>
<comment type="similarity">
    <text evidence="1">Belongs to the beta/gamma-crystallin family.</text>
</comment>
<dbReference type="Gene3D" id="2.80.10.50">
    <property type="match status" value="1"/>
</dbReference>
<dbReference type="SMART" id="SM00606">
    <property type="entry name" value="CBD_IV"/>
    <property type="match status" value="1"/>
</dbReference>
<evidence type="ECO:0000259" key="6">
    <source>
        <dbReference type="PROSITE" id="PS52006"/>
    </source>
</evidence>
<accession>A0A6I4NR13</accession>
<comment type="caution">
    <text evidence="7">The sequence shown here is derived from an EMBL/GenBank/DDBJ whole genome shotgun (WGS) entry which is preliminary data.</text>
</comment>
<dbReference type="PANTHER" id="PTHR38165">
    <property type="match status" value="1"/>
</dbReference>
<sequence>MKKMKFTRIYFLTGLLLVLSNLMYGQGAIPFTISNTSTFNDNELYVAIVGIDYTTGNHVWVNAKTSQVLPMSSSYNTVTGPTIGGNTGPGQNSKYANCFTKLSEIPNKTFTLPLIAGCRVFIAKGQQLYFYFFGANGAPSGYTSPNPLNATDPNQGILYEIIELTNNQYGFFGNPSRVDSYKYPMGLELFGANGYQKRVGELKKHADIVAAFKANVPSEFQGCVNDATGEITAPSKTPAFADGTGGTSVGPHANYLKSYIDAIWNKYKNEDLIFYAGDAGVFKGRVIGEQLEVVGQSGGFTGRTGRVQSRPSTQEALEGKGVLDRRLVDGDLDLVVQAQLTAAINRHMVNVTTTNPGQQNWYNASQFYQANPTNHYSKFWHLPGISVDNLAYGFAYDDVADQSPSLHSPQPTKVIAVFGGYAGTVPSVPASTDVITVYKDCNYGGFSGGLTIGDYNLARLNTLGVLNDDISSLKVAQGFQAILYQDDNFTGASTVINSDNTCLNTTWNDKVSSIRILANGTTTLGNVTYYLQNRNSGLNMDVWNASSANGANVAQGTPNTNNNQKFAFTHLGDGLYKIVVNHSGQSLDVNNFNKANGANVEQYPYNATTNQQFILVSTGDGFYKIIARHSGKLVEVTNASMANGANVQQWENVNQTCGQWKLIPVTTTPVSTLIQAENYSAMSGIQVEATTDTGGGSNVGYTETGDWMAYNAINFPTSGSYTIEYRVATAVSGAKISSDLNGGAIVLGNVDIPNTGGWQNWQTVTQTVNVTAGTYNFGIFIQNTGLNINWIRITKSGAAKTASELKSENAMVTEDQAIVDDSAFTIYPNPVESTLLFSKDITGSVVSIVDSQSGAFVSQKKINNNSLDVSQLKGGIYFVVLEKDGSKIIRRFIKK</sequence>
<dbReference type="Pfam" id="PF14200">
    <property type="entry name" value="RicinB_lectin_2"/>
    <property type="match status" value="1"/>
</dbReference>
<dbReference type="CDD" id="cd09214">
    <property type="entry name" value="GH64-like"/>
    <property type="match status" value="1"/>
</dbReference>
<dbReference type="Proteomes" id="UP000471501">
    <property type="component" value="Unassembled WGS sequence"/>
</dbReference>
<dbReference type="SUPFAM" id="SSF49695">
    <property type="entry name" value="gamma-Crystallin-like"/>
    <property type="match status" value="1"/>
</dbReference>
<dbReference type="Pfam" id="PF16483">
    <property type="entry name" value="Glyco_hydro_64"/>
    <property type="match status" value="1"/>
</dbReference>
<keyword evidence="3" id="KW-0677">Repeat</keyword>
<dbReference type="InterPro" id="IPR035992">
    <property type="entry name" value="Ricin_B-like_lectins"/>
</dbReference>
<organism evidence="7 8">
    <name type="scientific">Flavobacterium hydrocarbonoxydans</name>
    <dbReference type="NCBI Taxonomy" id="2683249"/>
    <lineage>
        <taxon>Bacteria</taxon>
        <taxon>Pseudomonadati</taxon>
        <taxon>Bacteroidota</taxon>
        <taxon>Flavobacteriia</taxon>
        <taxon>Flavobacteriales</taxon>
        <taxon>Flavobacteriaceae</taxon>
        <taxon>Flavobacterium</taxon>
    </lineage>
</organism>
<dbReference type="InterPro" id="IPR005084">
    <property type="entry name" value="CBM6"/>
</dbReference>
<dbReference type="NCBIfam" id="TIGR04183">
    <property type="entry name" value="Por_Secre_tail"/>
    <property type="match status" value="1"/>
</dbReference>
<dbReference type="InterPro" id="IPR008979">
    <property type="entry name" value="Galactose-bd-like_sf"/>
</dbReference>
<dbReference type="PROSITE" id="PS51175">
    <property type="entry name" value="CBM6"/>
    <property type="match status" value="1"/>
</dbReference>
<evidence type="ECO:0000259" key="5">
    <source>
        <dbReference type="PROSITE" id="PS51175"/>
    </source>
</evidence>
<dbReference type="Gene3D" id="2.60.120.260">
    <property type="entry name" value="Galactose-binding domain-like"/>
    <property type="match status" value="1"/>
</dbReference>
<dbReference type="InterPro" id="IPR037176">
    <property type="entry name" value="Osmotin/thaumatin-like_sf"/>
</dbReference>
<dbReference type="Pfam" id="PF03422">
    <property type="entry name" value="CBM_6"/>
    <property type="match status" value="1"/>
</dbReference>
<protein>
    <submittedName>
        <fullName evidence="7">Carbohydrate-binding protein</fullName>
    </submittedName>
</protein>
<dbReference type="PANTHER" id="PTHR38165:SF1">
    <property type="entry name" value="GLUCANASE B"/>
    <property type="match status" value="1"/>
</dbReference>
<keyword evidence="8" id="KW-1185">Reference proteome</keyword>
<dbReference type="GO" id="GO:0030246">
    <property type="term" value="F:carbohydrate binding"/>
    <property type="evidence" value="ECO:0007669"/>
    <property type="project" value="InterPro"/>
</dbReference>
<dbReference type="SMART" id="SM00458">
    <property type="entry name" value="RICIN"/>
    <property type="match status" value="1"/>
</dbReference>
<dbReference type="InterPro" id="IPR042517">
    <property type="entry name" value="Glyco_hydro_64_N_2"/>
</dbReference>
<dbReference type="CDD" id="cd00161">
    <property type="entry name" value="beta-trefoil_Ricin-like"/>
    <property type="match status" value="1"/>
</dbReference>
<dbReference type="InterPro" id="IPR037398">
    <property type="entry name" value="Glyco_hydro_64_fam"/>
</dbReference>
<dbReference type="PROSITE" id="PS50915">
    <property type="entry name" value="CRYSTALLIN_BETA_GAMMA"/>
    <property type="match status" value="1"/>
</dbReference>
<evidence type="ECO:0000256" key="3">
    <source>
        <dbReference type="ARBA" id="ARBA00022737"/>
    </source>
</evidence>
<dbReference type="CDD" id="cd04080">
    <property type="entry name" value="CBM6_cellulase-like"/>
    <property type="match status" value="1"/>
</dbReference>
<dbReference type="SUPFAM" id="SSF50370">
    <property type="entry name" value="Ricin B-like lectins"/>
    <property type="match status" value="1"/>
</dbReference>
<evidence type="ECO:0000256" key="1">
    <source>
        <dbReference type="ARBA" id="ARBA00009646"/>
    </source>
</evidence>
<evidence type="ECO:0000256" key="2">
    <source>
        <dbReference type="ARBA" id="ARBA00022729"/>
    </source>
</evidence>
<feature type="domain" description="Beta/gamma crystallin 'Greek key'" evidence="4">
    <location>
        <begin position="479"/>
        <end position="518"/>
    </location>
</feature>
<dbReference type="AlphaFoldDB" id="A0A6I4NR13"/>
<dbReference type="SMART" id="SM00247">
    <property type="entry name" value="XTALbg"/>
    <property type="match status" value="1"/>
</dbReference>
<dbReference type="EMBL" id="WSTB01000003">
    <property type="protein sequence ID" value="MWB94139.1"/>
    <property type="molecule type" value="Genomic_DNA"/>
</dbReference>
<dbReference type="RefSeq" id="WP_160374056.1">
    <property type="nucleotide sequence ID" value="NZ_WSTB01000003.1"/>
</dbReference>
<dbReference type="Gene3D" id="3.30.920.50">
    <property type="entry name" value="Beta-1,3-glucanase, C-terminal domain"/>
    <property type="match status" value="1"/>
</dbReference>
<proteinExistence type="inferred from homology"/>
<dbReference type="InterPro" id="IPR011024">
    <property type="entry name" value="G_crystallin-like"/>
</dbReference>
<dbReference type="SUPFAM" id="SSF49785">
    <property type="entry name" value="Galactose-binding domain-like"/>
    <property type="match status" value="1"/>
</dbReference>
<dbReference type="PROSITE" id="PS52006">
    <property type="entry name" value="GH64"/>
    <property type="match status" value="1"/>
</dbReference>
<gene>
    <name evidence="7" type="ORF">GON26_07170</name>
</gene>
<dbReference type="InterPro" id="IPR032477">
    <property type="entry name" value="Glyco_hydro_64"/>
</dbReference>
<keyword evidence="2" id="KW-0732">Signal</keyword>
<reference evidence="7 8" key="1">
    <citation type="submission" date="2019-12" db="EMBL/GenBank/DDBJ databases">
        <authorList>
            <person name="Kim Y.S."/>
        </authorList>
    </citation>
    <scope>NUCLEOTIDE SEQUENCE [LARGE SCALE GENOMIC DNA]</scope>
    <source>
        <strain evidence="7 8">GA093</strain>
    </source>
</reference>
<dbReference type="PROSITE" id="PS50231">
    <property type="entry name" value="RICIN_B_LECTIN"/>
    <property type="match status" value="1"/>
</dbReference>
<dbReference type="Pfam" id="PF18962">
    <property type="entry name" value="Por_Secre_tail"/>
    <property type="match status" value="1"/>
</dbReference>
<evidence type="ECO:0000313" key="7">
    <source>
        <dbReference type="EMBL" id="MWB94139.1"/>
    </source>
</evidence>
<name>A0A6I4NR13_9FLAO</name>
<feature type="domain" description="CBM6" evidence="5">
    <location>
        <begin position="672"/>
        <end position="794"/>
    </location>
</feature>
<dbReference type="InterPro" id="IPR000772">
    <property type="entry name" value="Ricin_B_lectin"/>
</dbReference>
<dbReference type="InterPro" id="IPR026444">
    <property type="entry name" value="Secre_tail"/>
</dbReference>
<feature type="domain" description="GH64" evidence="6">
    <location>
        <begin position="26"/>
        <end position="420"/>
    </location>
</feature>
<dbReference type="Gene3D" id="2.60.110.10">
    <property type="entry name" value="Thaumatin"/>
    <property type="match status" value="1"/>
</dbReference>
<dbReference type="InterPro" id="IPR001064">
    <property type="entry name" value="Beta/gamma_crystallin"/>
</dbReference>
<dbReference type="Gene3D" id="2.60.20.10">
    <property type="entry name" value="Crystallins"/>
    <property type="match status" value="1"/>
</dbReference>
<evidence type="ECO:0000259" key="4">
    <source>
        <dbReference type="PROSITE" id="PS50915"/>
    </source>
</evidence>
<evidence type="ECO:0000313" key="8">
    <source>
        <dbReference type="Proteomes" id="UP000471501"/>
    </source>
</evidence>